<proteinExistence type="predicted"/>
<sequence>MANEADGATPLIIMIAMPTRGQVELPTVRSLIALTQEFQHHGLPFAFETYGAANLVINRNHLMSKFLAHKQFSHMLMLDSDMEFTPEAVWRLVAFGGDFVSASYPQKYYNWDLLRQLIEAETALPEAERSPMEQLVSRSMTYNHQLRDYDNTDWHPEHRDGFISIPAGGQGLTLLSRKVPETMVERGVVTNYPDMSLIPAHADMEYYDFFGHLPTPSGRLFLHEDQSFSLRWVRGCGGTIWLDYQTEIRHAGLHTFDGRYSDKLQDDFPSLEV</sequence>
<dbReference type="Proteomes" id="UP000048926">
    <property type="component" value="Unassembled WGS sequence"/>
</dbReference>
<evidence type="ECO:0000313" key="2">
    <source>
        <dbReference type="Proteomes" id="UP000048926"/>
    </source>
</evidence>
<dbReference type="KEGG" id="lagg:B0E33_19740"/>
<dbReference type="AlphaFoldDB" id="A0A0M6Y1P7"/>
<reference evidence="2" key="1">
    <citation type="submission" date="2015-07" db="EMBL/GenBank/DDBJ databases">
        <authorList>
            <person name="Rodrigo-Torres Lidia"/>
            <person name="Arahal R.David."/>
        </authorList>
    </citation>
    <scope>NUCLEOTIDE SEQUENCE [LARGE SCALE GENOMIC DNA]</scope>
    <source>
        <strain evidence="2">CECT 4801</strain>
    </source>
</reference>
<evidence type="ECO:0008006" key="3">
    <source>
        <dbReference type="Google" id="ProtNLM"/>
    </source>
</evidence>
<accession>A0A0M6Y1P7</accession>
<gene>
    <name evidence="1" type="ORF">LAL4801_02048</name>
</gene>
<dbReference type="RefSeq" id="WP_055655804.1">
    <property type="nucleotide sequence ID" value="NZ_CP045627.1"/>
</dbReference>
<dbReference type="Gene3D" id="3.90.550.10">
    <property type="entry name" value="Spore Coat Polysaccharide Biosynthesis Protein SpsA, Chain A"/>
    <property type="match status" value="1"/>
</dbReference>
<dbReference type="STRING" id="187304.B0E33_19740"/>
<evidence type="ECO:0000313" key="1">
    <source>
        <dbReference type="EMBL" id="CTQ43608.1"/>
    </source>
</evidence>
<keyword evidence="2" id="KW-1185">Reference proteome</keyword>
<organism evidence="1 2">
    <name type="scientific">Roseibium aggregatum</name>
    <dbReference type="NCBI Taxonomy" id="187304"/>
    <lineage>
        <taxon>Bacteria</taxon>
        <taxon>Pseudomonadati</taxon>
        <taxon>Pseudomonadota</taxon>
        <taxon>Alphaproteobacteria</taxon>
        <taxon>Hyphomicrobiales</taxon>
        <taxon>Stappiaceae</taxon>
        <taxon>Roseibium</taxon>
    </lineage>
</organism>
<protein>
    <recommendedName>
        <fullName evidence="3">Glycosyltransferase</fullName>
    </recommendedName>
</protein>
<name>A0A0M6Y1P7_9HYPH</name>
<dbReference type="OrthoDB" id="561165at2"/>
<dbReference type="EMBL" id="CXST01000001">
    <property type="protein sequence ID" value="CTQ43608.1"/>
    <property type="molecule type" value="Genomic_DNA"/>
</dbReference>
<dbReference type="InterPro" id="IPR029044">
    <property type="entry name" value="Nucleotide-diphossugar_trans"/>
</dbReference>